<evidence type="ECO:0008006" key="3">
    <source>
        <dbReference type="Google" id="ProtNLM"/>
    </source>
</evidence>
<evidence type="ECO:0000313" key="1">
    <source>
        <dbReference type="EMBL" id="TCO10047.1"/>
    </source>
</evidence>
<dbReference type="RefSeq" id="WP_132196876.1">
    <property type="nucleotide sequence ID" value="NZ_SLWM01000037.1"/>
</dbReference>
<evidence type="ECO:0000313" key="2">
    <source>
        <dbReference type="Proteomes" id="UP000295818"/>
    </source>
</evidence>
<protein>
    <recommendedName>
        <fullName evidence="3">Phosphotransferase family enzyme</fullName>
    </recommendedName>
</protein>
<name>A0ABY2B7K7_9ACTN</name>
<accession>A0ABY2B7K7</accession>
<reference evidence="1 2" key="1">
    <citation type="journal article" date="2015" name="Stand. Genomic Sci.">
        <title>Genomic Encyclopedia of Bacterial and Archaeal Type Strains, Phase III: the genomes of soil and plant-associated and newly described type strains.</title>
        <authorList>
            <person name="Whitman W.B."/>
            <person name="Woyke T."/>
            <person name="Klenk H.P."/>
            <person name="Zhou Y."/>
            <person name="Lilburn T.G."/>
            <person name="Beck B.J."/>
            <person name="De Vos P."/>
            <person name="Vandamme P."/>
            <person name="Eisen J.A."/>
            <person name="Garrity G."/>
            <person name="Hugenholtz P."/>
            <person name="Kyrpides N.C."/>
        </authorList>
    </citation>
    <scope>NUCLEOTIDE SEQUENCE [LARGE SCALE GENOMIC DNA]</scope>
    <source>
        <strain evidence="1 2">VKM Ac-2538</strain>
    </source>
</reference>
<comment type="caution">
    <text evidence="1">The sequence shown here is derived from an EMBL/GenBank/DDBJ whole genome shotgun (WGS) entry which is preliminary data.</text>
</comment>
<dbReference type="Proteomes" id="UP000295818">
    <property type="component" value="Unassembled WGS sequence"/>
</dbReference>
<gene>
    <name evidence="1" type="ORF">EV644_13715</name>
</gene>
<proteinExistence type="predicted"/>
<keyword evidence="2" id="KW-1185">Reference proteome</keyword>
<sequence>MAEAKKSVAANNLLELPQTIVHGDFGVNMVMADLWTGRRTGSFDLPTIERRLGPTGTPKP</sequence>
<dbReference type="EMBL" id="SLWM01000037">
    <property type="protein sequence ID" value="TCO10047.1"/>
    <property type="molecule type" value="Genomic_DNA"/>
</dbReference>
<organism evidence="1 2">
    <name type="scientific">Kribbella orskensis</name>
    <dbReference type="NCBI Taxonomy" id="2512216"/>
    <lineage>
        <taxon>Bacteria</taxon>
        <taxon>Bacillati</taxon>
        <taxon>Actinomycetota</taxon>
        <taxon>Actinomycetes</taxon>
        <taxon>Propionibacteriales</taxon>
        <taxon>Kribbellaceae</taxon>
        <taxon>Kribbella</taxon>
    </lineage>
</organism>